<reference evidence="2" key="1">
    <citation type="journal article" date="2022" name="Int. J. Mol. Sci.">
        <title>Draft Genome of Tanacetum Coccineum: Genomic Comparison of Closely Related Tanacetum-Family Plants.</title>
        <authorList>
            <person name="Yamashiro T."/>
            <person name="Shiraishi A."/>
            <person name="Nakayama K."/>
            <person name="Satake H."/>
        </authorList>
    </citation>
    <scope>NUCLEOTIDE SEQUENCE</scope>
</reference>
<dbReference type="EMBL" id="BQNB010021370">
    <property type="protein sequence ID" value="GJU05707.1"/>
    <property type="molecule type" value="Genomic_DNA"/>
</dbReference>
<sequence>MSTREQHTQTIPTSVVRNTGGRSGPQGLEEPTFDEARLLYGDKSGSNPRNHEELHYSESKTPTARTEPRRRHGSNHSRSPSPIASVGGKEQSASAHYDSRHQSSYAKGTEMQPRKHHHRGTSPRGNSRYSESEDSEGGHWKSKSKRHMSNTYEDDLSQCEKKPFHTWFWHFNFPRTRMPSHVKTYDGSGDPEDHLKLFQSAAKIERWAMPTWCHMFNSTLTGNARVWFDKLPKESINSYEDLRAAFRENYL</sequence>
<gene>
    <name evidence="2" type="ORF">Tco_1122137</name>
</gene>
<reference evidence="2" key="2">
    <citation type="submission" date="2022-01" db="EMBL/GenBank/DDBJ databases">
        <authorList>
            <person name="Yamashiro T."/>
            <person name="Shiraishi A."/>
            <person name="Satake H."/>
            <person name="Nakayama K."/>
        </authorList>
    </citation>
    <scope>NUCLEOTIDE SEQUENCE</scope>
</reference>
<keyword evidence="3" id="KW-1185">Reference proteome</keyword>
<protein>
    <recommendedName>
        <fullName evidence="4">Reverse transcriptase domain-containing protein</fullName>
    </recommendedName>
</protein>
<evidence type="ECO:0008006" key="4">
    <source>
        <dbReference type="Google" id="ProtNLM"/>
    </source>
</evidence>
<feature type="compositionally biased region" description="Basic and acidic residues" evidence="1">
    <location>
        <begin position="49"/>
        <end position="58"/>
    </location>
</feature>
<organism evidence="2 3">
    <name type="scientific">Tanacetum coccineum</name>
    <dbReference type="NCBI Taxonomy" id="301880"/>
    <lineage>
        <taxon>Eukaryota</taxon>
        <taxon>Viridiplantae</taxon>
        <taxon>Streptophyta</taxon>
        <taxon>Embryophyta</taxon>
        <taxon>Tracheophyta</taxon>
        <taxon>Spermatophyta</taxon>
        <taxon>Magnoliopsida</taxon>
        <taxon>eudicotyledons</taxon>
        <taxon>Gunneridae</taxon>
        <taxon>Pentapetalae</taxon>
        <taxon>asterids</taxon>
        <taxon>campanulids</taxon>
        <taxon>Asterales</taxon>
        <taxon>Asteraceae</taxon>
        <taxon>Asteroideae</taxon>
        <taxon>Anthemideae</taxon>
        <taxon>Anthemidinae</taxon>
        <taxon>Tanacetum</taxon>
    </lineage>
</organism>
<comment type="caution">
    <text evidence="2">The sequence shown here is derived from an EMBL/GenBank/DDBJ whole genome shotgun (WGS) entry which is preliminary data.</text>
</comment>
<dbReference type="PANTHER" id="PTHR33223:SF11">
    <property type="entry name" value="ELEMENT PROTEIN, PUTATIVE-RELATED"/>
    <property type="match status" value="1"/>
</dbReference>
<evidence type="ECO:0000313" key="2">
    <source>
        <dbReference type="EMBL" id="GJU05707.1"/>
    </source>
</evidence>
<proteinExistence type="predicted"/>
<evidence type="ECO:0000313" key="3">
    <source>
        <dbReference type="Proteomes" id="UP001151760"/>
    </source>
</evidence>
<feature type="region of interest" description="Disordered" evidence="1">
    <location>
        <begin position="1"/>
        <end position="146"/>
    </location>
</feature>
<feature type="compositionally biased region" description="Polar residues" evidence="1">
    <location>
        <begin position="8"/>
        <end position="17"/>
    </location>
</feature>
<name>A0ABQ5IZR6_9ASTR</name>
<evidence type="ECO:0000256" key="1">
    <source>
        <dbReference type="SAM" id="MobiDB-lite"/>
    </source>
</evidence>
<accession>A0ABQ5IZR6</accession>
<dbReference type="PANTHER" id="PTHR33223">
    <property type="entry name" value="CCHC-TYPE DOMAIN-CONTAINING PROTEIN"/>
    <property type="match status" value="1"/>
</dbReference>
<dbReference type="Proteomes" id="UP001151760">
    <property type="component" value="Unassembled WGS sequence"/>
</dbReference>